<dbReference type="PANTHER" id="PTHR32401:SF42">
    <property type="entry name" value="(RAPE) HYPOTHETICAL PROTEIN"/>
    <property type="match status" value="1"/>
</dbReference>
<proteinExistence type="inferred from homology"/>
<comment type="similarity">
    <text evidence="1">Belongs to the leguminous lectin family.</text>
</comment>
<dbReference type="OrthoDB" id="2014828at2759"/>
<feature type="signal peptide" evidence="3">
    <location>
        <begin position="1"/>
        <end position="23"/>
    </location>
</feature>
<dbReference type="InterPro" id="IPR050258">
    <property type="entry name" value="Leguminous_Lectin"/>
</dbReference>
<feature type="domain" description="Legume lectin" evidence="4">
    <location>
        <begin position="24"/>
        <end position="288"/>
    </location>
</feature>
<dbReference type="PANTHER" id="PTHR32401">
    <property type="entry name" value="CONCANAVALIN A-LIKE LECTIN FAMILY PROTEIN"/>
    <property type="match status" value="1"/>
</dbReference>
<dbReference type="Gene3D" id="2.60.120.200">
    <property type="match status" value="1"/>
</dbReference>
<dbReference type="Pfam" id="PF00139">
    <property type="entry name" value="Lectin_legB"/>
    <property type="match status" value="1"/>
</dbReference>
<name>A0A9W3DU79_RAPSA</name>
<organism evidence="5 6">
    <name type="scientific">Raphanus sativus</name>
    <name type="common">Radish</name>
    <name type="synonym">Raphanus raphanistrum var. sativus</name>
    <dbReference type="NCBI Taxonomy" id="3726"/>
    <lineage>
        <taxon>Eukaryota</taxon>
        <taxon>Viridiplantae</taxon>
        <taxon>Streptophyta</taxon>
        <taxon>Embryophyta</taxon>
        <taxon>Tracheophyta</taxon>
        <taxon>Spermatophyta</taxon>
        <taxon>Magnoliopsida</taxon>
        <taxon>eudicotyledons</taxon>
        <taxon>Gunneridae</taxon>
        <taxon>Pentapetalae</taxon>
        <taxon>rosids</taxon>
        <taxon>malvids</taxon>
        <taxon>Brassicales</taxon>
        <taxon>Brassicaceae</taxon>
        <taxon>Brassiceae</taxon>
        <taxon>Raphanus</taxon>
    </lineage>
</organism>
<keyword evidence="2" id="KW-0430">Lectin</keyword>
<gene>
    <name evidence="6" type="primary">LOC108860879</name>
</gene>
<evidence type="ECO:0000256" key="2">
    <source>
        <dbReference type="ARBA" id="ARBA00022734"/>
    </source>
</evidence>
<dbReference type="InterPro" id="IPR016363">
    <property type="entry name" value="L-lectin"/>
</dbReference>
<reference evidence="6" key="2">
    <citation type="submission" date="2025-08" db="UniProtKB">
        <authorList>
            <consortium name="RefSeq"/>
        </authorList>
    </citation>
    <scope>IDENTIFICATION</scope>
    <source>
        <tissue evidence="6">Leaf</tissue>
    </source>
</reference>
<dbReference type="Proteomes" id="UP000504610">
    <property type="component" value="Chromosome 5"/>
</dbReference>
<dbReference type="SUPFAM" id="SSF49899">
    <property type="entry name" value="Concanavalin A-like lectins/glucanases"/>
    <property type="match status" value="1"/>
</dbReference>
<dbReference type="AlphaFoldDB" id="A0A9W3DU79"/>
<dbReference type="GeneID" id="108860879"/>
<evidence type="ECO:0000259" key="4">
    <source>
        <dbReference type="Pfam" id="PF00139"/>
    </source>
</evidence>
<accession>A0A9W3DU79</accession>
<evidence type="ECO:0000256" key="3">
    <source>
        <dbReference type="SAM" id="SignalP"/>
    </source>
</evidence>
<dbReference type="RefSeq" id="XP_056867133.1">
    <property type="nucleotide sequence ID" value="XM_057011153.1"/>
</dbReference>
<evidence type="ECO:0000313" key="5">
    <source>
        <dbReference type="Proteomes" id="UP000504610"/>
    </source>
</evidence>
<dbReference type="KEGG" id="rsz:108860879"/>
<evidence type="ECO:0000256" key="1">
    <source>
        <dbReference type="ARBA" id="ARBA00007606"/>
    </source>
</evidence>
<evidence type="ECO:0000313" key="6">
    <source>
        <dbReference type="RefSeq" id="XP_056867133.1"/>
    </source>
</evidence>
<reference evidence="5" key="1">
    <citation type="journal article" date="2019" name="Database">
        <title>The radish genome database (RadishGD): an integrated information resource for radish genomics.</title>
        <authorList>
            <person name="Yu H.J."/>
            <person name="Baek S."/>
            <person name="Lee Y.J."/>
            <person name="Cho A."/>
            <person name="Mun J.H."/>
        </authorList>
    </citation>
    <scope>NUCLEOTIDE SEQUENCE [LARGE SCALE GENOMIC DNA]</scope>
    <source>
        <strain evidence="5">cv. WK10039</strain>
    </source>
</reference>
<dbReference type="InterPro" id="IPR001220">
    <property type="entry name" value="Legume_lectin_dom"/>
</dbReference>
<dbReference type="CDD" id="cd06899">
    <property type="entry name" value="lectin_legume_LecRK_Arcelin_ConA"/>
    <property type="match status" value="1"/>
</dbReference>
<keyword evidence="5" id="KW-1185">Reference proteome</keyword>
<dbReference type="InterPro" id="IPR013320">
    <property type="entry name" value="ConA-like_dom_sf"/>
</dbReference>
<keyword evidence="3" id="KW-0732">Signal</keyword>
<protein>
    <submittedName>
        <fullName evidence="6">Lectin-like protein At1g53080</fullName>
    </submittedName>
</protein>
<sequence>MQIQNICLLAVFIAIFSSHTTSAARFNFEHFDGSNLVFLGDAELGSTTDGSSLSGALSMTRDSSPFSHGQGIYIGDGGEIPFKPSNTSSTTYSFKTSFTFSISPRRKTNPNPGHGLAFIVVPTFDNDGAAGKGFLGLLNQTNNGNPNNHVFAVEFDVYQDKDLGDINDNHVGIDINSVKSTVSEKAGYWVQTRTVEGKKVWEFIELKLSSGDKYKSWVEYDNVSKLVTVTIAPAYLSKPKKPLIETPIDLSKVFLGKMFTGFAGSMGREVERHDIWTWRFENNAPKEIKPVQSG</sequence>
<dbReference type="GO" id="GO:0030246">
    <property type="term" value="F:carbohydrate binding"/>
    <property type="evidence" value="ECO:0007669"/>
    <property type="project" value="UniProtKB-KW"/>
</dbReference>
<feature type="chain" id="PRO_5040729691" evidence="3">
    <location>
        <begin position="24"/>
        <end position="294"/>
    </location>
</feature>
<dbReference type="PIRSF" id="PIRSF002690">
    <property type="entry name" value="L-type_lectin_plant"/>
    <property type="match status" value="1"/>
</dbReference>